<keyword evidence="7" id="KW-1185">Reference proteome</keyword>
<dbReference type="Pfam" id="PF07686">
    <property type="entry name" value="V-set"/>
    <property type="match status" value="1"/>
</dbReference>
<dbReference type="Proteomes" id="UP001230051">
    <property type="component" value="Unassembled WGS sequence"/>
</dbReference>
<evidence type="ECO:0000256" key="4">
    <source>
        <dbReference type="SAM" id="SignalP"/>
    </source>
</evidence>
<dbReference type="PANTHER" id="PTHR24100">
    <property type="entry name" value="BUTYROPHILIN"/>
    <property type="match status" value="1"/>
</dbReference>
<keyword evidence="4" id="KW-0732">Signal</keyword>
<dbReference type="InterPro" id="IPR007110">
    <property type="entry name" value="Ig-like_dom"/>
</dbReference>
<dbReference type="SMART" id="SM00409">
    <property type="entry name" value="IG"/>
    <property type="match status" value="3"/>
</dbReference>
<dbReference type="SUPFAM" id="SSF48726">
    <property type="entry name" value="Immunoglobulin"/>
    <property type="match status" value="4"/>
</dbReference>
<evidence type="ECO:0000313" key="6">
    <source>
        <dbReference type="EMBL" id="KAK1159567.1"/>
    </source>
</evidence>
<feature type="domain" description="Ig-like" evidence="5">
    <location>
        <begin position="29"/>
        <end position="140"/>
    </location>
</feature>
<evidence type="ECO:0000259" key="5">
    <source>
        <dbReference type="PROSITE" id="PS50835"/>
    </source>
</evidence>
<sequence>MQTVQLLILVLLLHAILTADSANVSSTGPAPLKKPSHSVGLIEGQKFEANCSLSGITAPPEGLLIAWNWKVGNEYPVRLANHFSHNTQETVTYSASQFRGRLWVHIENSSSCVLTINPVRISDSGEYQCLINGNQELLLDVHIDRPFRNIEISYEPKNVTEGEEVTVTCTADGGFPQPDVQWVSEGQKVTREAKTTVNQSSDGSFNVRSVLRKDAKVGVRYSCSIWDRFTEKLLLEFVEPIPGPKVKTPLKEVTGILGKNVVLKCRLSLPHNNSDIMKELSIIWLVHDPTGMEKIIHEVIQGDKTLSSAKYFQRTKNFWNTFVSQGIADLEIQAVTIEDMGNYICRIKKGTELIGENFVELKVTSPYSKPVITYVRRDIHQHQVLHLLCLTQGGFPIGDIQWLGPGQKDLTDQSESHIKETSDGMYKMMSDLKIVVDVDDTYTCVVSNPWLENKETEVIAFVNKNM</sequence>
<keyword evidence="3" id="KW-0393">Immunoglobulin domain</keyword>
<feature type="domain" description="Ig-like" evidence="5">
    <location>
        <begin position="244"/>
        <end position="364"/>
    </location>
</feature>
<dbReference type="GO" id="GO:0005102">
    <property type="term" value="F:signaling receptor binding"/>
    <property type="evidence" value="ECO:0007669"/>
    <property type="project" value="TreeGrafter"/>
</dbReference>
<accession>A0AAD8CWZ3</accession>
<dbReference type="PROSITE" id="PS50835">
    <property type="entry name" value="IG_LIKE"/>
    <property type="match status" value="4"/>
</dbReference>
<dbReference type="Gene3D" id="2.60.40.10">
    <property type="entry name" value="Immunoglobulins"/>
    <property type="match status" value="4"/>
</dbReference>
<dbReference type="InterPro" id="IPR053896">
    <property type="entry name" value="BTN3A2-like_Ig-C"/>
</dbReference>
<dbReference type="GO" id="GO:0050852">
    <property type="term" value="P:T cell receptor signaling pathway"/>
    <property type="evidence" value="ECO:0007669"/>
    <property type="project" value="TreeGrafter"/>
</dbReference>
<comment type="subcellular location">
    <subcellularLocation>
        <location evidence="1">Membrane</location>
    </subcellularLocation>
</comment>
<dbReference type="EMBL" id="JAGXEW010000022">
    <property type="protein sequence ID" value="KAK1159567.1"/>
    <property type="molecule type" value="Genomic_DNA"/>
</dbReference>
<dbReference type="InterPro" id="IPR013783">
    <property type="entry name" value="Ig-like_fold"/>
</dbReference>
<evidence type="ECO:0000256" key="1">
    <source>
        <dbReference type="ARBA" id="ARBA00004370"/>
    </source>
</evidence>
<protein>
    <submittedName>
        <fullName evidence="6">CD276 antigen-like</fullName>
    </submittedName>
</protein>
<dbReference type="InterPro" id="IPR003599">
    <property type="entry name" value="Ig_sub"/>
</dbReference>
<reference evidence="6" key="1">
    <citation type="submission" date="2022-02" db="EMBL/GenBank/DDBJ databases">
        <title>Atlantic sturgeon de novo genome assembly.</title>
        <authorList>
            <person name="Stock M."/>
            <person name="Klopp C."/>
            <person name="Guiguen Y."/>
            <person name="Cabau C."/>
            <person name="Parinello H."/>
            <person name="Santidrian Yebra-Pimentel E."/>
            <person name="Kuhl H."/>
            <person name="Dirks R.P."/>
            <person name="Guessner J."/>
            <person name="Wuertz S."/>
            <person name="Du K."/>
            <person name="Schartl M."/>
        </authorList>
    </citation>
    <scope>NUCLEOTIDE SEQUENCE</scope>
    <source>
        <strain evidence="6">STURGEONOMICS-FGT-2020</strain>
        <tissue evidence="6">Whole blood</tissue>
    </source>
</reference>
<dbReference type="GO" id="GO:0001817">
    <property type="term" value="P:regulation of cytokine production"/>
    <property type="evidence" value="ECO:0007669"/>
    <property type="project" value="TreeGrafter"/>
</dbReference>
<keyword evidence="2" id="KW-0472">Membrane</keyword>
<proteinExistence type="predicted"/>
<organism evidence="6 7">
    <name type="scientific">Acipenser oxyrinchus oxyrinchus</name>
    <dbReference type="NCBI Taxonomy" id="40147"/>
    <lineage>
        <taxon>Eukaryota</taxon>
        <taxon>Metazoa</taxon>
        <taxon>Chordata</taxon>
        <taxon>Craniata</taxon>
        <taxon>Vertebrata</taxon>
        <taxon>Euteleostomi</taxon>
        <taxon>Actinopterygii</taxon>
        <taxon>Chondrostei</taxon>
        <taxon>Acipenseriformes</taxon>
        <taxon>Acipenseridae</taxon>
        <taxon>Acipenser</taxon>
    </lineage>
</organism>
<name>A0AAD8CWZ3_ACIOX</name>
<dbReference type="InterPro" id="IPR036179">
    <property type="entry name" value="Ig-like_dom_sf"/>
</dbReference>
<dbReference type="InterPro" id="IPR013106">
    <property type="entry name" value="Ig_V-set"/>
</dbReference>
<dbReference type="AlphaFoldDB" id="A0AAD8CWZ3"/>
<feature type="domain" description="Ig-like" evidence="5">
    <location>
        <begin position="146"/>
        <end position="225"/>
    </location>
</feature>
<dbReference type="GO" id="GO:0009897">
    <property type="term" value="C:external side of plasma membrane"/>
    <property type="evidence" value="ECO:0007669"/>
    <property type="project" value="TreeGrafter"/>
</dbReference>
<dbReference type="PANTHER" id="PTHR24100:SF155">
    <property type="entry name" value="CD276 ANTIGEN"/>
    <property type="match status" value="1"/>
</dbReference>
<evidence type="ECO:0000256" key="3">
    <source>
        <dbReference type="ARBA" id="ARBA00023319"/>
    </source>
</evidence>
<gene>
    <name evidence="6" type="primary">CD276</name>
    <name evidence="6" type="ORF">AOXY_G22310</name>
</gene>
<evidence type="ECO:0000256" key="2">
    <source>
        <dbReference type="ARBA" id="ARBA00023136"/>
    </source>
</evidence>
<feature type="signal peptide" evidence="4">
    <location>
        <begin position="1"/>
        <end position="21"/>
    </location>
</feature>
<feature type="chain" id="PRO_5042173725" evidence="4">
    <location>
        <begin position="22"/>
        <end position="466"/>
    </location>
</feature>
<dbReference type="InterPro" id="IPR050504">
    <property type="entry name" value="IgSF_BTN/MOG"/>
</dbReference>
<dbReference type="Pfam" id="PF22705">
    <property type="entry name" value="C2-set_3"/>
    <property type="match status" value="2"/>
</dbReference>
<comment type="caution">
    <text evidence="6">The sequence shown here is derived from an EMBL/GenBank/DDBJ whole genome shotgun (WGS) entry which is preliminary data.</text>
</comment>
<feature type="domain" description="Ig-like" evidence="5">
    <location>
        <begin position="370"/>
        <end position="463"/>
    </location>
</feature>
<evidence type="ECO:0000313" key="7">
    <source>
        <dbReference type="Proteomes" id="UP001230051"/>
    </source>
</evidence>